<dbReference type="GO" id="GO:0016491">
    <property type="term" value="F:oxidoreductase activity"/>
    <property type="evidence" value="ECO:0007669"/>
    <property type="project" value="InterPro"/>
</dbReference>
<protein>
    <recommendedName>
        <fullName evidence="6">Fatty acid hydroxylase domain-containing protein</fullName>
    </recommendedName>
</protein>
<dbReference type="RefSeq" id="XP_044559895.1">
    <property type="nucleotide sequence ID" value="XM_044709514.1"/>
</dbReference>
<organism evidence="7 8">
    <name type="scientific">Naegleria fowleri</name>
    <name type="common">Brain eating amoeba</name>
    <dbReference type="NCBI Taxonomy" id="5763"/>
    <lineage>
        <taxon>Eukaryota</taxon>
        <taxon>Discoba</taxon>
        <taxon>Heterolobosea</taxon>
        <taxon>Tetramitia</taxon>
        <taxon>Eutetramitia</taxon>
        <taxon>Vahlkampfiidae</taxon>
        <taxon>Naegleria</taxon>
    </lineage>
</organism>
<feature type="transmembrane region" description="Helical" evidence="5">
    <location>
        <begin position="196"/>
        <end position="221"/>
    </location>
</feature>
<dbReference type="Pfam" id="PF04116">
    <property type="entry name" value="FA_hydroxylase"/>
    <property type="match status" value="1"/>
</dbReference>
<reference evidence="7 8" key="1">
    <citation type="journal article" date="2019" name="Sci. Rep.">
        <title>Nanopore sequencing improves the draft genome of the human pathogenic amoeba Naegleria fowleri.</title>
        <authorList>
            <person name="Liechti N."/>
            <person name="Schurch N."/>
            <person name="Bruggmann R."/>
            <person name="Wittwer M."/>
        </authorList>
    </citation>
    <scope>NUCLEOTIDE SEQUENCE [LARGE SCALE GENOMIC DNA]</scope>
    <source>
        <strain evidence="7 8">ATCC 30894</strain>
    </source>
</reference>
<evidence type="ECO:0000256" key="5">
    <source>
        <dbReference type="SAM" id="Phobius"/>
    </source>
</evidence>
<keyword evidence="3 5" id="KW-1133">Transmembrane helix</keyword>
<evidence type="ECO:0000259" key="6">
    <source>
        <dbReference type="Pfam" id="PF04116"/>
    </source>
</evidence>
<dbReference type="GO" id="GO:0016020">
    <property type="term" value="C:membrane"/>
    <property type="evidence" value="ECO:0007669"/>
    <property type="project" value="UniProtKB-SubCell"/>
</dbReference>
<accession>A0A6A5BJV5</accession>
<dbReference type="GeneID" id="68113153"/>
<dbReference type="InterPro" id="IPR006694">
    <property type="entry name" value="Fatty_acid_hydroxylase"/>
</dbReference>
<evidence type="ECO:0000313" key="7">
    <source>
        <dbReference type="EMBL" id="KAF0975182.1"/>
    </source>
</evidence>
<keyword evidence="2 5" id="KW-0812">Transmembrane</keyword>
<name>A0A6A5BJV5_NAEFO</name>
<keyword evidence="8" id="KW-1185">Reference proteome</keyword>
<dbReference type="PANTHER" id="PTHR11863">
    <property type="entry name" value="STEROL DESATURASE"/>
    <property type="match status" value="1"/>
</dbReference>
<dbReference type="VEuPathDB" id="AmoebaDB:FDP41_005935"/>
<gene>
    <name evidence="7" type="ORF">FDP41_005935</name>
</gene>
<feature type="transmembrane region" description="Helical" evidence="5">
    <location>
        <begin position="53"/>
        <end position="76"/>
    </location>
</feature>
<dbReference type="VEuPathDB" id="AmoebaDB:NfTy_044010"/>
<evidence type="ECO:0000256" key="4">
    <source>
        <dbReference type="ARBA" id="ARBA00023136"/>
    </source>
</evidence>
<evidence type="ECO:0000256" key="2">
    <source>
        <dbReference type="ARBA" id="ARBA00022692"/>
    </source>
</evidence>
<comment type="subcellular location">
    <subcellularLocation>
        <location evidence="1">Membrane</location>
    </subcellularLocation>
</comment>
<dbReference type="GO" id="GO:0005506">
    <property type="term" value="F:iron ion binding"/>
    <property type="evidence" value="ECO:0007669"/>
    <property type="project" value="InterPro"/>
</dbReference>
<sequence length="299" mass="35584">MSSSSNMLNMNLNTTTTTTSSLPEWVGSVDLNHMNWDHQLYFWIRSNFSEYEITTFVSIVYIFVLYFVLSLPWYLIKRFKPSFLYKYKLQPEKEEERQTDWGCIVQLVVNHLLIYPMLMIGHPVLKGIGVSYDLALPSWTDMIGRSLIFLVIEDTWFYWIHRFLHTDFGYKYIHRVHHEYQTPIGYCSSYASVIEFVILGIGSFIGPLLIGVPHIFGWWVWMTVRQIEAIDCHTGFHFPWSVNNFLPFYCGAIHHDHHHKTYSGNYASTFTWWDWLCGTDKSYREWLVKQEKKQKIKEN</sequence>
<dbReference type="InterPro" id="IPR050307">
    <property type="entry name" value="Sterol_Desaturase_Related"/>
</dbReference>
<dbReference type="EMBL" id="VFQX01000048">
    <property type="protein sequence ID" value="KAF0975182.1"/>
    <property type="molecule type" value="Genomic_DNA"/>
</dbReference>
<dbReference type="VEuPathDB" id="AmoebaDB:NF0084700"/>
<evidence type="ECO:0000313" key="8">
    <source>
        <dbReference type="Proteomes" id="UP000444721"/>
    </source>
</evidence>
<dbReference type="GO" id="GO:0008610">
    <property type="term" value="P:lipid biosynthetic process"/>
    <property type="evidence" value="ECO:0007669"/>
    <property type="project" value="InterPro"/>
</dbReference>
<dbReference type="OrthoDB" id="1658724at2759"/>
<dbReference type="Proteomes" id="UP000444721">
    <property type="component" value="Unassembled WGS sequence"/>
</dbReference>
<dbReference type="OMA" id="IVHEFIY"/>
<proteinExistence type="predicted"/>
<dbReference type="AlphaFoldDB" id="A0A6A5BJV5"/>
<evidence type="ECO:0000256" key="1">
    <source>
        <dbReference type="ARBA" id="ARBA00004370"/>
    </source>
</evidence>
<comment type="caution">
    <text evidence="7">The sequence shown here is derived from an EMBL/GenBank/DDBJ whole genome shotgun (WGS) entry which is preliminary data.</text>
</comment>
<keyword evidence="4 5" id="KW-0472">Membrane</keyword>
<feature type="domain" description="Fatty acid hydroxylase" evidence="6">
    <location>
        <begin position="147"/>
        <end position="279"/>
    </location>
</feature>
<evidence type="ECO:0000256" key="3">
    <source>
        <dbReference type="ARBA" id="ARBA00022989"/>
    </source>
</evidence>